<reference evidence="1" key="1">
    <citation type="journal article" date="2012" name="PLoS ONE">
        <title>Gene sets for utilization of primary and secondary nutrition supplies in the distal gut of endangered iberian lynx.</title>
        <authorList>
            <person name="Alcaide M."/>
            <person name="Messina E."/>
            <person name="Richter M."/>
            <person name="Bargiela R."/>
            <person name="Peplies J."/>
            <person name="Huws S.A."/>
            <person name="Newbold C.J."/>
            <person name="Golyshin P.N."/>
            <person name="Simon M.A."/>
            <person name="Lopez G."/>
            <person name="Yakimov M.M."/>
            <person name="Ferrer M."/>
        </authorList>
    </citation>
    <scope>NUCLEOTIDE SEQUENCE</scope>
</reference>
<sequence>MDFYQCRMMKIFCKIFCICLFLSALPACAQELKLEAVKWVEEDHEAVEKPNYDGNKKLCALLKVYVDDLPGVVFGSGFILHGGTDTYDGKCYRLYVSHGMYRMHVKHADYGVLPIDVKQDFGLRFQTGKTYHLFLRAVGPKPDKTTQTVVFNMMPPEGSIRVNGQTYSVNKGMLSVELDPGEHTFTAEASDFQSREGKLSVVKDPSQPMVVPVKLKPVLRWFEFTCNAKDAQLYVDRKHQGGVGAKQLPLGRHHIRVVADSWNDYSEYRVFKPGDKLHVEMRPKLYVPVTLSIKGSITGVFIDNKIIEGWVNNRPFKAKTGKHLITVTYGNLGSKDMVINVVPDMDVIEIDIR</sequence>
<dbReference type="AlphaFoldDB" id="J9H1F5"/>
<dbReference type="EMBL" id="AMCI01000929">
    <property type="protein sequence ID" value="EJX07245.1"/>
    <property type="molecule type" value="Genomic_DNA"/>
</dbReference>
<name>J9H1F5_9ZZZZ</name>
<organism evidence="1">
    <name type="scientific">gut metagenome</name>
    <dbReference type="NCBI Taxonomy" id="749906"/>
    <lineage>
        <taxon>unclassified sequences</taxon>
        <taxon>metagenomes</taxon>
        <taxon>organismal metagenomes</taxon>
    </lineage>
</organism>
<comment type="caution">
    <text evidence="1">The sequence shown here is derived from an EMBL/GenBank/DDBJ whole genome shotgun (WGS) entry which is preliminary data.</text>
</comment>
<proteinExistence type="predicted"/>
<protein>
    <submittedName>
        <fullName evidence="1">PEGA domain protein</fullName>
    </submittedName>
</protein>
<evidence type="ECO:0000313" key="1">
    <source>
        <dbReference type="EMBL" id="EJX07245.1"/>
    </source>
</evidence>
<gene>
    <name evidence="1" type="ORF">EVA_04639</name>
</gene>
<accession>J9H1F5</accession>